<dbReference type="GO" id="GO:0009190">
    <property type="term" value="P:cyclic nucleotide biosynthetic process"/>
    <property type="evidence" value="ECO:0007669"/>
    <property type="project" value="InterPro"/>
</dbReference>
<dbReference type="InterPro" id="IPR001054">
    <property type="entry name" value="A/G_cyclase"/>
</dbReference>
<dbReference type="Proteomes" id="UP000238523">
    <property type="component" value="Plasmid pRLN3"/>
</dbReference>
<dbReference type="GO" id="GO:0035556">
    <property type="term" value="P:intracellular signal transduction"/>
    <property type="evidence" value="ECO:0007669"/>
    <property type="project" value="InterPro"/>
</dbReference>
<proteinExistence type="predicted"/>
<dbReference type="GO" id="GO:0004016">
    <property type="term" value="F:adenylate cyclase activity"/>
    <property type="evidence" value="ECO:0007669"/>
    <property type="project" value="UniProtKB-ARBA"/>
</dbReference>
<protein>
    <recommendedName>
        <fullName evidence="3">Guanylate cyclase domain-containing protein</fullName>
    </recommendedName>
</protein>
<evidence type="ECO:0000313" key="1">
    <source>
        <dbReference type="EMBL" id="AUW47274.1"/>
    </source>
</evidence>
<evidence type="ECO:0000313" key="2">
    <source>
        <dbReference type="Proteomes" id="UP000238523"/>
    </source>
</evidence>
<gene>
    <name evidence="1" type="ORF">CUJ84_pRLN3000138</name>
</gene>
<name>A0A2K9ZGC3_RHILE</name>
<dbReference type="AlphaFoldDB" id="A0A2K9ZGC3"/>
<accession>A0A2K9ZGC3</accession>
<dbReference type="EMBL" id="CP025015">
    <property type="protein sequence ID" value="AUW47274.1"/>
    <property type="molecule type" value="Genomic_DNA"/>
</dbReference>
<keyword evidence="1" id="KW-0614">Plasmid</keyword>
<sequence length="447" mass="49891">MANSLSNLGSGADNCSLAEWADHLRDLSPSRAQTLRDPLRSCSFRGETIHAVFGYYLGPDDASLVYFWEPDLVRLRWSRLEAGQQQTLSFLALGVALASLQAERPSLSRALAATEDRLSPHLPSGPLQFAGLEICWGEFGETRFACVYGDSEPTKAKSVALPSSSPRLECLAFHHDFLHFRSPLWNSAPMHYLCRNGMQTIVGHVRLHLHPRCFLPWDSGVKDAFLWPWQRCLQGDLKLKEVSYRAIETTSLVFDLRKSTMAMEQLQKYDLGKYSPFLEDVVRAAKSAIFRHGGFFDKETGDGVVGHFVSFGSQECEQPADVRALDAAIDIVLEVAKICECFQDQLTFGIANLGAAIGIHTGDAVWISERNQIRAIGESVVFGARLCSEATVNSIFISNNQFVRYRSTRHATMLETFERKSYKGKESPESVSLYGYELDVFRKQAGA</sequence>
<dbReference type="Gene3D" id="3.30.70.1230">
    <property type="entry name" value="Nucleotide cyclase"/>
    <property type="match status" value="1"/>
</dbReference>
<dbReference type="InterPro" id="IPR029787">
    <property type="entry name" value="Nucleotide_cyclase"/>
</dbReference>
<dbReference type="CDD" id="cd07302">
    <property type="entry name" value="CHD"/>
    <property type="match status" value="1"/>
</dbReference>
<organism evidence="1 2">
    <name type="scientific">Rhizobium leguminosarum</name>
    <dbReference type="NCBI Taxonomy" id="384"/>
    <lineage>
        <taxon>Bacteria</taxon>
        <taxon>Pseudomonadati</taxon>
        <taxon>Pseudomonadota</taxon>
        <taxon>Alphaproteobacteria</taxon>
        <taxon>Hyphomicrobiales</taxon>
        <taxon>Rhizobiaceae</taxon>
        <taxon>Rhizobium/Agrobacterium group</taxon>
        <taxon>Rhizobium</taxon>
    </lineage>
</organism>
<reference evidence="1 2" key="1">
    <citation type="submission" date="2017-11" db="EMBL/GenBank/DDBJ databases">
        <title>Complete genome of Rhizobium leguminosarum Norway, an ineffective micro-symbiont.</title>
        <authorList>
            <person name="Hoffrichter A."/>
            <person name="Liang J."/>
            <person name="Brachmann A."/>
            <person name="Marin M."/>
        </authorList>
    </citation>
    <scope>NUCLEOTIDE SEQUENCE [LARGE SCALE GENOMIC DNA]</scope>
    <source>
        <strain evidence="1 2">Norway</strain>
        <plasmid evidence="2">Plasmid prln3</plasmid>
    </source>
</reference>
<geneLocation type="plasmid" evidence="2">
    <name>prln3</name>
</geneLocation>
<evidence type="ECO:0008006" key="3">
    <source>
        <dbReference type="Google" id="ProtNLM"/>
    </source>
</evidence>
<dbReference type="SUPFAM" id="SSF55073">
    <property type="entry name" value="Nucleotide cyclase"/>
    <property type="match status" value="1"/>
</dbReference>